<proteinExistence type="predicted"/>
<dbReference type="SMART" id="SM00990">
    <property type="entry name" value="VRR_NUC"/>
    <property type="match status" value="1"/>
</dbReference>
<keyword evidence="2" id="KW-0540">Nuclease</keyword>
<evidence type="ECO:0000256" key="3">
    <source>
        <dbReference type="ARBA" id="ARBA00022801"/>
    </source>
</evidence>
<keyword evidence="6" id="KW-1185">Reference proteome</keyword>
<dbReference type="RefSeq" id="WP_203114257.1">
    <property type="nucleotide sequence ID" value="NZ_JAURUO010000009.1"/>
</dbReference>
<dbReference type="Proteomes" id="UP001229209">
    <property type="component" value="Unassembled WGS sequence"/>
</dbReference>
<evidence type="ECO:0000259" key="4">
    <source>
        <dbReference type="SMART" id="SM00990"/>
    </source>
</evidence>
<comment type="cofactor">
    <cofactor evidence="1">
        <name>Mg(2+)</name>
        <dbReference type="ChEBI" id="CHEBI:18420"/>
    </cofactor>
</comment>
<accession>A0ABT9LXH0</accession>
<comment type="caution">
    <text evidence="5">The sequence shown here is derived from an EMBL/GenBank/DDBJ whole genome shotgun (WGS) entry which is preliminary data.</text>
</comment>
<gene>
    <name evidence="5" type="ORF">J2S04_001918</name>
</gene>
<sequence length="99" mass="10801">MRESGIQRNILKALNALPQTKAINLHGSAYMEAGTPDLLCVSKGRVYFLEVKRPGYKATSIQQHVQRAWRDAGARVAVVTSASEALQVVSQSYPDSNEG</sequence>
<organism evidence="5 6">
    <name type="scientific">Alicyclobacillus tolerans</name>
    <dbReference type="NCBI Taxonomy" id="90970"/>
    <lineage>
        <taxon>Bacteria</taxon>
        <taxon>Bacillati</taxon>
        <taxon>Bacillota</taxon>
        <taxon>Bacilli</taxon>
        <taxon>Bacillales</taxon>
        <taxon>Alicyclobacillaceae</taxon>
        <taxon>Alicyclobacillus</taxon>
    </lineage>
</organism>
<evidence type="ECO:0000313" key="5">
    <source>
        <dbReference type="EMBL" id="MDP9728967.1"/>
    </source>
</evidence>
<reference evidence="5 6" key="1">
    <citation type="submission" date="2023-07" db="EMBL/GenBank/DDBJ databases">
        <title>Genomic Encyclopedia of Type Strains, Phase IV (KMG-IV): sequencing the most valuable type-strain genomes for metagenomic binning, comparative biology and taxonomic classification.</title>
        <authorList>
            <person name="Goeker M."/>
        </authorList>
    </citation>
    <scope>NUCLEOTIDE SEQUENCE [LARGE SCALE GENOMIC DNA]</scope>
    <source>
        <strain evidence="5 6">DSM 25924</strain>
    </source>
</reference>
<protein>
    <recommendedName>
        <fullName evidence="4">VRR-NUC domain-containing protein</fullName>
    </recommendedName>
</protein>
<evidence type="ECO:0000256" key="2">
    <source>
        <dbReference type="ARBA" id="ARBA00022722"/>
    </source>
</evidence>
<evidence type="ECO:0000313" key="6">
    <source>
        <dbReference type="Proteomes" id="UP001229209"/>
    </source>
</evidence>
<dbReference type="Gene3D" id="3.40.1350.10">
    <property type="match status" value="1"/>
</dbReference>
<dbReference type="InterPro" id="IPR014883">
    <property type="entry name" value="VRR_NUC"/>
</dbReference>
<name>A0ABT9LXH0_9BACL</name>
<evidence type="ECO:0000256" key="1">
    <source>
        <dbReference type="ARBA" id="ARBA00001946"/>
    </source>
</evidence>
<dbReference type="InterPro" id="IPR011856">
    <property type="entry name" value="tRNA_endonuc-like_dom_sf"/>
</dbReference>
<feature type="domain" description="VRR-NUC" evidence="4">
    <location>
        <begin position="1"/>
        <end position="83"/>
    </location>
</feature>
<dbReference type="EMBL" id="JAURUO010000009">
    <property type="protein sequence ID" value="MDP9728967.1"/>
    <property type="molecule type" value="Genomic_DNA"/>
</dbReference>
<keyword evidence="3" id="KW-0378">Hydrolase</keyword>